<dbReference type="InterPro" id="IPR007627">
    <property type="entry name" value="RNA_pol_sigma70_r2"/>
</dbReference>
<comment type="similarity">
    <text evidence="1">Belongs to the sigma-70 factor family. ECF subfamily.</text>
</comment>
<sequence length="225" mass="25359">MYSNVFDLGSCASEFKTVPGKYQTMTLPSGGSRFSLDSLEVPSPVEPVWEAGWPQTVAEFQSLVETLQHRLVRFAHRRLGSLQDAEDVVQEVLLKSFTAREKLKNTLRVMPYLYRMTANACIDLQRKRKSGGEVSLEGITPFSVLEGEADMTVSDAEKELERIEALLSGLPPRQAEVIRLRVLDELSFAQIAEILGCRLPTVKSRFRYGLEKLRARLLRKNGEGR</sequence>
<dbReference type="GO" id="GO:0003677">
    <property type="term" value="F:DNA binding"/>
    <property type="evidence" value="ECO:0007669"/>
    <property type="project" value="UniProtKB-KW"/>
</dbReference>
<dbReference type="InterPro" id="IPR013325">
    <property type="entry name" value="RNA_pol_sigma_r2"/>
</dbReference>
<evidence type="ECO:0000256" key="5">
    <source>
        <dbReference type="ARBA" id="ARBA00023163"/>
    </source>
</evidence>
<dbReference type="PANTHER" id="PTHR43133">
    <property type="entry name" value="RNA POLYMERASE ECF-TYPE SIGMA FACTO"/>
    <property type="match status" value="1"/>
</dbReference>
<dbReference type="EMBL" id="MFIX01000092">
    <property type="protein sequence ID" value="OGG04749.1"/>
    <property type="molecule type" value="Genomic_DNA"/>
</dbReference>
<dbReference type="PANTHER" id="PTHR43133:SF8">
    <property type="entry name" value="RNA POLYMERASE SIGMA FACTOR HI_1459-RELATED"/>
    <property type="match status" value="1"/>
</dbReference>
<dbReference type="InterPro" id="IPR013249">
    <property type="entry name" value="RNA_pol_sigma70_r4_t2"/>
</dbReference>
<evidence type="ECO:0000256" key="2">
    <source>
        <dbReference type="ARBA" id="ARBA00023015"/>
    </source>
</evidence>
<dbReference type="CDD" id="cd06171">
    <property type="entry name" value="Sigma70_r4"/>
    <property type="match status" value="1"/>
</dbReference>
<evidence type="ECO:0000313" key="8">
    <source>
        <dbReference type="EMBL" id="OGG04749.1"/>
    </source>
</evidence>
<dbReference type="Proteomes" id="UP000179129">
    <property type="component" value="Unassembled WGS sequence"/>
</dbReference>
<dbReference type="InterPro" id="IPR013324">
    <property type="entry name" value="RNA_pol_sigma_r3/r4-like"/>
</dbReference>
<dbReference type="Pfam" id="PF08281">
    <property type="entry name" value="Sigma70_r4_2"/>
    <property type="match status" value="1"/>
</dbReference>
<evidence type="ECO:0008006" key="10">
    <source>
        <dbReference type="Google" id="ProtNLM"/>
    </source>
</evidence>
<evidence type="ECO:0000259" key="7">
    <source>
        <dbReference type="Pfam" id="PF08281"/>
    </source>
</evidence>
<dbReference type="Pfam" id="PF04542">
    <property type="entry name" value="Sigma70_r2"/>
    <property type="match status" value="1"/>
</dbReference>
<dbReference type="GO" id="GO:0016987">
    <property type="term" value="F:sigma factor activity"/>
    <property type="evidence" value="ECO:0007669"/>
    <property type="project" value="UniProtKB-KW"/>
</dbReference>
<organism evidence="8 9">
    <name type="scientific">Candidatus Glassbacteria bacterium RIFCSPLOWO2_12_FULL_58_11</name>
    <dbReference type="NCBI Taxonomy" id="1817867"/>
    <lineage>
        <taxon>Bacteria</taxon>
        <taxon>Candidatus Glassiibacteriota</taxon>
    </lineage>
</organism>
<evidence type="ECO:0000256" key="1">
    <source>
        <dbReference type="ARBA" id="ARBA00010641"/>
    </source>
</evidence>
<reference evidence="8 9" key="1">
    <citation type="journal article" date="2016" name="Nat. Commun.">
        <title>Thousands of microbial genomes shed light on interconnected biogeochemical processes in an aquifer system.</title>
        <authorList>
            <person name="Anantharaman K."/>
            <person name="Brown C.T."/>
            <person name="Hug L.A."/>
            <person name="Sharon I."/>
            <person name="Castelle C.J."/>
            <person name="Probst A.J."/>
            <person name="Thomas B.C."/>
            <person name="Singh A."/>
            <person name="Wilkins M.J."/>
            <person name="Karaoz U."/>
            <person name="Brodie E.L."/>
            <person name="Williams K.H."/>
            <person name="Hubbard S.S."/>
            <person name="Banfield J.F."/>
        </authorList>
    </citation>
    <scope>NUCLEOTIDE SEQUENCE [LARGE SCALE GENOMIC DNA]</scope>
</reference>
<dbReference type="Gene3D" id="1.10.1740.10">
    <property type="match status" value="1"/>
</dbReference>
<keyword evidence="2" id="KW-0805">Transcription regulation</keyword>
<comment type="caution">
    <text evidence="8">The sequence shown here is derived from an EMBL/GenBank/DDBJ whole genome shotgun (WGS) entry which is preliminary data.</text>
</comment>
<dbReference type="AlphaFoldDB" id="A0A1F5YX17"/>
<dbReference type="Gene3D" id="1.10.10.10">
    <property type="entry name" value="Winged helix-like DNA-binding domain superfamily/Winged helix DNA-binding domain"/>
    <property type="match status" value="1"/>
</dbReference>
<keyword evidence="5" id="KW-0804">Transcription</keyword>
<accession>A0A1F5YX17</accession>
<keyword evidence="3" id="KW-0731">Sigma factor</keyword>
<proteinExistence type="inferred from homology"/>
<evidence type="ECO:0000256" key="3">
    <source>
        <dbReference type="ARBA" id="ARBA00023082"/>
    </source>
</evidence>
<feature type="domain" description="RNA polymerase sigma-70 region 2" evidence="6">
    <location>
        <begin position="63"/>
        <end position="129"/>
    </location>
</feature>
<dbReference type="STRING" id="1817867.A3F83_03445"/>
<dbReference type="InterPro" id="IPR039425">
    <property type="entry name" value="RNA_pol_sigma-70-like"/>
</dbReference>
<evidence type="ECO:0000256" key="4">
    <source>
        <dbReference type="ARBA" id="ARBA00023125"/>
    </source>
</evidence>
<evidence type="ECO:0000313" key="9">
    <source>
        <dbReference type="Proteomes" id="UP000179129"/>
    </source>
</evidence>
<dbReference type="SUPFAM" id="SSF88659">
    <property type="entry name" value="Sigma3 and sigma4 domains of RNA polymerase sigma factors"/>
    <property type="match status" value="1"/>
</dbReference>
<evidence type="ECO:0000259" key="6">
    <source>
        <dbReference type="Pfam" id="PF04542"/>
    </source>
</evidence>
<dbReference type="InterPro" id="IPR036388">
    <property type="entry name" value="WH-like_DNA-bd_sf"/>
</dbReference>
<dbReference type="SUPFAM" id="SSF88946">
    <property type="entry name" value="Sigma2 domain of RNA polymerase sigma factors"/>
    <property type="match status" value="1"/>
</dbReference>
<dbReference type="InterPro" id="IPR014284">
    <property type="entry name" value="RNA_pol_sigma-70_dom"/>
</dbReference>
<protein>
    <recommendedName>
        <fullName evidence="10">RNA polymerase sigma factor</fullName>
    </recommendedName>
</protein>
<feature type="domain" description="RNA polymerase sigma factor 70 region 4 type 2" evidence="7">
    <location>
        <begin position="161"/>
        <end position="213"/>
    </location>
</feature>
<dbReference type="NCBIfam" id="TIGR02937">
    <property type="entry name" value="sigma70-ECF"/>
    <property type="match status" value="1"/>
</dbReference>
<keyword evidence="4" id="KW-0238">DNA-binding</keyword>
<gene>
    <name evidence="8" type="ORF">A3F83_03445</name>
</gene>
<name>A0A1F5YX17_9BACT</name>
<dbReference type="GO" id="GO:0006352">
    <property type="term" value="P:DNA-templated transcription initiation"/>
    <property type="evidence" value="ECO:0007669"/>
    <property type="project" value="InterPro"/>
</dbReference>